<dbReference type="EMBL" id="CAXHTB010000003">
    <property type="protein sequence ID" value="CAL0303642.1"/>
    <property type="molecule type" value="Genomic_DNA"/>
</dbReference>
<feature type="domain" description="Neprosin PEP catalytic" evidence="2">
    <location>
        <begin position="136"/>
        <end position="388"/>
    </location>
</feature>
<evidence type="ECO:0000256" key="1">
    <source>
        <dbReference type="SAM" id="SignalP"/>
    </source>
</evidence>
<feature type="signal peptide" evidence="1">
    <location>
        <begin position="1"/>
        <end position="18"/>
    </location>
</feature>
<dbReference type="Gene3D" id="3.90.1320.10">
    <property type="entry name" value="Outer-capsid protein sigma 3, large lobe"/>
    <property type="match status" value="1"/>
</dbReference>
<dbReference type="InterPro" id="IPR004314">
    <property type="entry name" value="Neprosin"/>
</dbReference>
<dbReference type="Proteomes" id="UP001497480">
    <property type="component" value="Unassembled WGS sequence"/>
</dbReference>
<feature type="chain" id="PRO_5043864133" description="Neprosin PEP catalytic domain-containing protein" evidence="1">
    <location>
        <begin position="19"/>
        <end position="389"/>
    </location>
</feature>
<evidence type="ECO:0000259" key="2">
    <source>
        <dbReference type="PROSITE" id="PS52045"/>
    </source>
</evidence>
<name>A0AAV1W453_LUPLU</name>
<dbReference type="AlphaFoldDB" id="A0AAV1W453"/>
<accession>A0AAV1W453</accession>
<reference evidence="3 4" key="1">
    <citation type="submission" date="2024-03" db="EMBL/GenBank/DDBJ databases">
        <authorList>
            <person name="Martinez-Hernandez J."/>
        </authorList>
    </citation>
    <scope>NUCLEOTIDE SEQUENCE [LARGE SCALE GENOMIC DNA]</scope>
</reference>
<comment type="caution">
    <text evidence="3">The sequence shown here is derived from an EMBL/GenBank/DDBJ whole genome shotgun (WGS) entry which is preliminary data.</text>
</comment>
<dbReference type="InterPro" id="IPR025521">
    <property type="entry name" value="Neprosin_propep"/>
</dbReference>
<dbReference type="PANTHER" id="PTHR31589:SF223">
    <property type="entry name" value="PROTEIN, PUTATIVE (DUF239)-RELATED"/>
    <property type="match status" value="1"/>
</dbReference>
<sequence length="389" mass="43626">MKIIVFLCLYLATNNCYAVDGRITNISRDYEDLDLERHQELVNKPPLKTIQANGYIVDCIDINKQPAFDNPLLKNHKIQLKPSFEDTRTNSTIFSSIGFEDDLCPKGTVPIRKTTKEDLIRAKQLSNMNVGILDKDIPGRHYAGVNLINVDDNRRYFAISGIIDVYNLPVKNADQITSAYIYLQNGGVNDKNVIMAGWEVHPKVFGDGKTYFFIRWADKTKSKGCTNLICPGFVQVEPGYVLGKPVAYTSTYNGKQFELLVEIAHDRNTNNWWVRLNNRNLGYYPGILFSNLAFGKLGGWTGMTSTTPGSPSPPMGSGRFPDNNLYRSCYFRKMKFQTDTLRNVGPTNYEDAVASTDNPNCFGVQFNGYNDDIQGYSMLFGGPGGICGK</sequence>
<proteinExistence type="predicted"/>
<dbReference type="PROSITE" id="PS52045">
    <property type="entry name" value="NEPROSIN_PEP_CD"/>
    <property type="match status" value="1"/>
</dbReference>
<dbReference type="Pfam" id="PF14365">
    <property type="entry name" value="Neprosin_AP"/>
    <property type="match status" value="1"/>
</dbReference>
<keyword evidence="4" id="KW-1185">Reference proteome</keyword>
<keyword evidence="1" id="KW-0732">Signal</keyword>
<dbReference type="InterPro" id="IPR053168">
    <property type="entry name" value="Glutamic_endopeptidase"/>
</dbReference>
<evidence type="ECO:0000313" key="3">
    <source>
        <dbReference type="EMBL" id="CAL0303642.1"/>
    </source>
</evidence>
<gene>
    <name evidence="3" type="ORF">LLUT_LOCUS4702</name>
</gene>
<dbReference type="Pfam" id="PF03080">
    <property type="entry name" value="Neprosin"/>
    <property type="match status" value="1"/>
</dbReference>
<organism evidence="3 4">
    <name type="scientific">Lupinus luteus</name>
    <name type="common">European yellow lupine</name>
    <dbReference type="NCBI Taxonomy" id="3873"/>
    <lineage>
        <taxon>Eukaryota</taxon>
        <taxon>Viridiplantae</taxon>
        <taxon>Streptophyta</taxon>
        <taxon>Embryophyta</taxon>
        <taxon>Tracheophyta</taxon>
        <taxon>Spermatophyta</taxon>
        <taxon>Magnoliopsida</taxon>
        <taxon>eudicotyledons</taxon>
        <taxon>Gunneridae</taxon>
        <taxon>Pentapetalae</taxon>
        <taxon>rosids</taxon>
        <taxon>fabids</taxon>
        <taxon>Fabales</taxon>
        <taxon>Fabaceae</taxon>
        <taxon>Papilionoideae</taxon>
        <taxon>50 kb inversion clade</taxon>
        <taxon>genistoids sensu lato</taxon>
        <taxon>core genistoids</taxon>
        <taxon>Genisteae</taxon>
        <taxon>Lupinus</taxon>
    </lineage>
</organism>
<protein>
    <recommendedName>
        <fullName evidence="2">Neprosin PEP catalytic domain-containing protein</fullName>
    </recommendedName>
</protein>
<dbReference type="PANTHER" id="PTHR31589">
    <property type="entry name" value="PROTEIN, PUTATIVE (DUF239)-RELATED-RELATED"/>
    <property type="match status" value="1"/>
</dbReference>
<evidence type="ECO:0000313" key="4">
    <source>
        <dbReference type="Proteomes" id="UP001497480"/>
    </source>
</evidence>